<evidence type="ECO:0000313" key="3">
    <source>
        <dbReference type="Proteomes" id="UP000595618"/>
    </source>
</evidence>
<gene>
    <name evidence="2" type="ORF">HYW89_03155</name>
</gene>
<reference evidence="2 3" key="1">
    <citation type="submission" date="2020-07" db="EMBL/GenBank/DDBJ databases">
        <title>Huge and variable diversity of episymbiotic CPR bacteria and DPANN archaea in groundwater ecosystems.</title>
        <authorList>
            <person name="He C.Y."/>
            <person name="Keren R."/>
            <person name="Whittaker M."/>
            <person name="Farag I.F."/>
            <person name="Doudna J."/>
            <person name="Cate J.H.D."/>
            <person name="Banfield J.F."/>
        </authorList>
    </citation>
    <scope>NUCLEOTIDE SEQUENCE [LARGE SCALE GENOMIC DNA]</scope>
    <source>
        <strain evidence="2">NC_groundwater_541_Ag_S-0.1um_46_50</strain>
    </source>
</reference>
<dbReference type="InterPro" id="IPR002881">
    <property type="entry name" value="DUF58"/>
</dbReference>
<protein>
    <submittedName>
        <fullName evidence="2">DUF58 domain-containing protein</fullName>
    </submittedName>
</protein>
<dbReference type="PANTHER" id="PTHR33608">
    <property type="entry name" value="BLL2464 PROTEIN"/>
    <property type="match status" value="1"/>
</dbReference>
<feature type="domain" description="DUF58" evidence="1">
    <location>
        <begin position="46"/>
        <end position="195"/>
    </location>
</feature>
<accession>A0A7T5RIW5</accession>
<proteinExistence type="predicted"/>
<dbReference type="AlphaFoldDB" id="A0A7T5RIW5"/>
<dbReference type="Proteomes" id="UP000595618">
    <property type="component" value="Chromosome"/>
</dbReference>
<name>A0A7T5RIW5_9BACT</name>
<evidence type="ECO:0000313" key="2">
    <source>
        <dbReference type="EMBL" id="QQG44977.1"/>
    </source>
</evidence>
<sequence>MNGFCREMFLRSLQEFELSEPAFRVWTLTFGEHRSKQIGEGIEFKEYRPYEPGHDVRAIDIAATLRTGKTLMRINLTEEKVRYVIVFDDSPSLNYYGMREAALLALGCYALSAVKERDPLRLAVVNGDKQKIFSEPLYTAEEVIPFLLRLWDEPGRISGQATSLTRFSGEVMRLPQLVNTRVLFVSDFLFSDAGVKFTRRGEAHLEGYGALKQFTASVISSGESTDLAFLGVAPCWKEFLDLRGFVPFTDSEDQSRGLVRFTRKNTKKFTDRGRKLEELWKRTALALNIPMVWIHAGGPDVILNELARLYTP</sequence>
<organism evidence="2 3">
    <name type="scientific">Candidatus Sungiibacteriota bacterium</name>
    <dbReference type="NCBI Taxonomy" id="2750080"/>
    <lineage>
        <taxon>Bacteria</taxon>
        <taxon>Candidatus Sungiibacteriota</taxon>
    </lineage>
</organism>
<evidence type="ECO:0000259" key="1">
    <source>
        <dbReference type="Pfam" id="PF01882"/>
    </source>
</evidence>
<dbReference type="Pfam" id="PF01882">
    <property type="entry name" value="DUF58"/>
    <property type="match status" value="1"/>
</dbReference>
<dbReference type="EMBL" id="CP066690">
    <property type="protein sequence ID" value="QQG44977.1"/>
    <property type="molecule type" value="Genomic_DNA"/>
</dbReference>
<dbReference type="PANTHER" id="PTHR33608:SF6">
    <property type="entry name" value="BLL2464 PROTEIN"/>
    <property type="match status" value="1"/>
</dbReference>